<feature type="domain" description="Nucleotidyl transferase" evidence="3">
    <location>
        <begin position="5"/>
        <end position="230"/>
    </location>
</feature>
<dbReference type="GO" id="GO:0016779">
    <property type="term" value="F:nucleotidyltransferase activity"/>
    <property type="evidence" value="ECO:0007669"/>
    <property type="project" value="UniProtKB-KW"/>
</dbReference>
<dbReference type="InterPro" id="IPR029044">
    <property type="entry name" value="Nucleotide-diphossugar_trans"/>
</dbReference>
<sequence>MNHKVLITASGRGARLGEITDYTNKTLVKVGKKPAISYIVESYPKETEFIVTLGHYGDHVRDYLDIAHPKSNIKFVKVDKYEGPGSSLLYSMLKTKDYLQSPFIYHASDTIVDSITANPNKNWVFGYKGEPTSHYASFNTLNNKVVKIHEMGEIDPEYIYVGLLALKDFKAFWHELNQYYLSEKHHERSNDTHVVNKLIDLGIDFHAKECKKWHDTGNVESLAKARQEIDDSFHILDKLEESIFLHDKHVVKFFHDKKMVEDRVKRGKILKGLVPKILKSKNNFYQYEHVKGDLYSDVANPKNFVKFLVWANDNLWKPVKEVEQKEFKKICYDFYYTKTIERVEKFQKTRSIKDKSDIINDEKVPSLKEMFKMIDFDWISNAEQSHFHGDFILDNIIKT</sequence>
<evidence type="ECO:0000313" key="4">
    <source>
        <dbReference type="EMBL" id="KKP87691.1"/>
    </source>
</evidence>
<dbReference type="Pfam" id="PF00483">
    <property type="entry name" value="NTP_transferase"/>
    <property type="match status" value="1"/>
</dbReference>
<dbReference type="InterPro" id="IPR005835">
    <property type="entry name" value="NTP_transferase_dom"/>
</dbReference>
<dbReference type="SUPFAM" id="SSF53448">
    <property type="entry name" value="Nucleotide-diphospho-sugar transferases"/>
    <property type="match status" value="1"/>
</dbReference>
<dbReference type="InterPro" id="IPR050065">
    <property type="entry name" value="GlmU-like"/>
</dbReference>
<keyword evidence="2" id="KW-0548">Nucleotidyltransferase</keyword>
<evidence type="ECO:0000256" key="2">
    <source>
        <dbReference type="ARBA" id="ARBA00022695"/>
    </source>
</evidence>
<name>A0A0G0DG28_9BACT</name>
<accession>A0A0G0DG28</accession>
<dbReference type="PANTHER" id="PTHR43584">
    <property type="entry name" value="NUCLEOTIDYL TRANSFERASE"/>
    <property type="match status" value="1"/>
</dbReference>
<reference evidence="4 5" key="1">
    <citation type="journal article" date="2015" name="Nature">
        <title>rRNA introns, odd ribosomes, and small enigmatic genomes across a large radiation of phyla.</title>
        <authorList>
            <person name="Brown C.T."/>
            <person name="Hug L.A."/>
            <person name="Thomas B.C."/>
            <person name="Sharon I."/>
            <person name="Castelle C.J."/>
            <person name="Singh A."/>
            <person name="Wilkins M.J."/>
            <person name="Williams K.H."/>
            <person name="Banfield J.F."/>
        </authorList>
    </citation>
    <scope>NUCLEOTIDE SEQUENCE [LARGE SCALE GENOMIC DNA]</scope>
</reference>
<keyword evidence="1" id="KW-0808">Transferase</keyword>
<dbReference type="AlphaFoldDB" id="A0A0G0DG28"/>
<evidence type="ECO:0000256" key="1">
    <source>
        <dbReference type="ARBA" id="ARBA00022679"/>
    </source>
</evidence>
<evidence type="ECO:0000313" key="5">
    <source>
        <dbReference type="Proteomes" id="UP000034316"/>
    </source>
</evidence>
<proteinExistence type="predicted"/>
<evidence type="ECO:0000259" key="3">
    <source>
        <dbReference type="Pfam" id="PF00483"/>
    </source>
</evidence>
<dbReference type="Proteomes" id="UP000034316">
    <property type="component" value="Unassembled WGS sequence"/>
</dbReference>
<feature type="non-terminal residue" evidence="4">
    <location>
        <position position="399"/>
    </location>
</feature>
<dbReference type="EMBL" id="LBRB01000036">
    <property type="protein sequence ID" value="KKP87691.1"/>
    <property type="molecule type" value="Genomic_DNA"/>
</dbReference>
<protein>
    <recommendedName>
        <fullName evidence="3">Nucleotidyl transferase domain-containing protein</fullName>
    </recommendedName>
</protein>
<dbReference type="Gene3D" id="3.90.550.10">
    <property type="entry name" value="Spore Coat Polysaccharide Biosynthesis Protein SpsA, Chain A"/>
    <property type="match status" value="1"/>
</dbReference>
<organism evidence="4 5">
    <name type="scientific">Berkelbacteria bacterium GW2011_GWA2_35_9</name>
    <dbReference type="NCBI Taxonomy" id="1618333"/>
    <lineage>
        <taxon>Bacteria</taxon>
        <taxon>Candidatus Berkelbacteria</taxon>
    </lineage>
</organism>
<dbReference type="PANTHER" id="PTHR43584:SF8">
    <property type="entry name" value="N-ACETYLMURAMATE ALPHA-1-PHOSPHATE URIDYLYLTRANSFERASE"/>
    <property type="match status" value="1"/>
</dbReference>
<dbReference type="STRING" id="1618333.UR93_C0036G0008"/>
<gene>
    <name evidence="4" type="ORF">UR93_C0036G0008</name>
</gene>
<comment type="caution">
    <text evidence="4">The sequence shown here is derived from an EMBL/GenBank/DDBJ whole genome shotgun (WGS) entry which is preliminary data.</text>
</comment>